<dbReference type="AlphaFoldDB" id="A0AAD5MWK1"/>
<name>A0AAD5MWK1_PARTN</name>
<gene>
    <name evidence="1" type="ORF">KIN20_012140</name>
</gene>
<dbReference type="EMBL" id="JAHQIW010002308">
    <property type="protein sequence ID" value="KAJ1355024.1"/>
    <property type="molecule type" value="Genomic_DNA"/>
</dbReference>
<sequence>MSDTIPLKVHFRSRPIQREGASQEPNQIRWSMRHVPSRTRKGGYCDEGFVERP</sequence>
<protein>
    <submittedName>
        <fullName evidence="1">Uncharacterized protein</fullName>
    </submittedName>
</protein>
<reference evidence="1" key="1">
    <citation type="submission" date="2021-06" db="EMBL/GenBank/DDBJ databases">
        <title>Parelaphostrongylus tenuis whole genome reference sequence.</title>
        <authorList>
            <person name="Garwood T.J."/>
            <person name="Larsen P.A."/>
            <person name="Fountain-Jones N.M."/>
            <person name="Garbe J.R."/>
            <person name="Macchietto M.G."/>
            <person name="Kania S.A."/>
            <person name="Gerhold R.W."/>
            <person name="Richards J.E."/>
            <person name="Wolf T.M."/>
        </authorList>
    </citation>
    <scope>NUCLEOTIDE SEQUENCE</scope>
    <source>
        <strain evidence="1">MNPRO001-30</strain>
        <tissue evidence="1">Meninges</tissue>
    </source>
</reference>
<dbReference type="Proteomes" id="UP001196413">
    <property type="component" value="Unassembled WGS sequence"/>
</dbReference>
<organism evidence="1 2">
    <name type="scientific">Parelaphostrongylus tenuis</name>
    <name type="common">Meningeal worm</name>
    <dbReference type="NCBI Taxonomy" id="148309"/>
    <lineage>
        <taxon>Eukaryota</taxon>
        <taxon>Metazoa</taxon>
        <taxon>Ecdysozoa</taxon>
        <taxon>Nematoda</taxon>
        <taxon>Chromadorea</taxon>
        <taxon>Rhabditida</taxon>
        <taxon>Rhabditina</taxon>
        <taxon>Rhabditomorpha</taxon>
        <taxon>Strongyloidea</taxon>
        <taxon>Metastrongylidae</taxon>
        <taxon>Parelaphostrongylus</taxon>
    </lineage>
</organism>
<comment type="caution">
    <text evidence="1">The sequence shown here is derived from an EMBL/GenBank/DDBJ whole genome shotgun (WGS) entry which is preliminary data.</text>
</comment>
<proteinExistence type="predicted"/>
<evidence type="ECO:0000313" key="1">
    <source>
        <dbReference type="EMBL" id="KAJ1355024.1"/>
    </source>
</evidence>
<keyword evidence="2" id="KW-1185">Reference proteome</keyword>
<accession>A0AAD5MWK1</accession>
<evidence type="ECO:0000313" key="2">
    <source>
        <dbReference type="Proteomes" id="UP001196413"/>
    </source>
</evidence>